<dbReference type="AlphaFoldDB" id="A0A1C2G457"/>
<dbReference type="OrthoDB" id="9813383at2"/>
<name>A0A1C2G457_9GAMM</name>
<evidence type="ECO:0000313" key="2">
    <source>
        <dbReference type="Proteomes" id="UP000253250"/>
    </source>
</evidence>
<dbReference type="Proteomes" id="UP000253250">
    <property type="component" value="Unassembled WGS sequence"/>
</dbReference>
<dbReference type="SUPFAM" id="SSF52317">
    <property type="entry name" value="Class I glutamine amidotransferase-like"/>
    <property type="match status" value="1"/>
</dbReference>
<evidence type="ECO:0000313" key="1">
    <source>
        <dbReference type="EMBL" id="RCN58883.1"/>
    </source>
</evidence>
<organism evidence="1 2">
    <name type="scientific">Acidiferrobacter thiooxydans</name>
    <dbReference type="NCBI Taxonomy" id="163359"/>
    <lineage>
        <taxon>Bacteria</taxon>
        <taxon>Pseudomonadati</taxon>
        <taxon>Pseudomonadota</taxon>
        <taxon>Gammaproteobacteria</taxon>
        <taxon>Acidiferrobacterales</taxon>
        <taxon>Acidiferrobacteraceae</taxon>
        <taxon>Acidiferrobacter</taxon>
    </lineage>
</organism>
<comment type="caution">
    <text evidence="1">The sequence shown here is derived from an EMBL/GenBank/DDBJ whole genome shotgun (WGS) entry which is preliminary data.</text>
</comment>
<dbReference type="EMBL" id="PSYR01000001">
    <property type="protein sequence ID" value="RCN58883.1"/>
    <property type="molecule type" value="Genomic_DNA"/>
</dbReference>
<dbReference type="STRING" id="163359.A9R16_00475"/>
<reference evidence="1 2" key="1">
    <citation type="submission" date="2018-02" db="EMBL/GenBank/DDBJ databases">
        <title>Insights into the biology of acidophilic members of the Acidiferrobacteraceae family derived from comparative genomic analyses.</title>
        <authorList>
            <person name="Issotta F."/>
            <person name="Thyssen C."/>
            <person name="Mena C."/>
            <person name="Moya A."/>
            <person name="Bellenberg S."/>
            <person name="Sproer C."/>
            <person name="Covarrubias P.C."/>
            <person name="Sand W."/>
            <person name="Quatrini R."/>
            <person name="Vera M."/>
        </authorList>
    </citation>
    <scope>NUCLEOTIDE SEQUENCE [LARGE SCALE GENOMIC DNA]</scope>
    <source>
        <strain evidence="2">m-1</strain>
    </source>
</reference>
<gene>
    <name evidence="1" type="ORF">C4900_03740</name>
</gene>
<accession>A0A1C2G457</accession>
<protein>
    <submittedName>
        <fullName evidence="1">GMP synthase</fullName>
    </submittedName>
</protein>
<sequence>MKQFAVVQHTYSEFLGLIENQLEKRDIGFAYFRPFVGQDLPGSAGQFDALFVLGGQAPPGDHDQNPWHDDELRLIGIFRDARRPMVGLGYGALVLAEYEGALLSPEPFHNAYWTIAHKTPAGEADALAQAVDGRPVLVMANGAATLPAGMEPIVVDDNGRWIAIRPDPLAYGLLFRPELKPGMIEDMIMEAKRKTPPDIGELLAEARRHWGDTQRTTDQVIVALVKELDLMRERRKMPVFRLNIGE</sequence>
<proteinExistence type="predicted"/>
<dbReference type="InterPro" id="IPR029062">
    <property type="entry name" value="Class_I_gatase-like"/>
</dbReference>
<dbReference type="Gene3D" id="3.40.50.880">
    <property type="match status" value="1"/>
</dbReference>
<keyword evidence="2" id="KW-1185">Reference proteome</keyword>
<dbReference type="RefSeq" id="WP_065968899.1">
    <property type="nucleotide sequence ID" value="NZ_CP080624.1"/>
</dbReference>